<proteinExistence type="predicted"/>
<evidence type="ECO:0000313" key="3">
    <source>
        <dbReference type="EMBL" id="XDJ43157.1"/>
    </source>
</evidence>
<feature type="region of interest" description="Disordered" evidence="1">
    <location>
        <begin position="50"/>
        <end position="69"/>
    </location>
</feature>
<keyword evidence="2" id="KW-1133">Transmembrane helix</keyword>
<name>A0AB39CM58_9BURK</name>
<keyword evidence="2" id="KW-0472">Membrane</keyword>
<keyword evidence="2" id="KW-0812">Transmembrane</keyword>
<dbReference type="EMBL" id="CP158252">
    <property type="protein sequence ID" value="XDJ43157.1"/>
    <property type="molecule type" value="Genomic_DNA"/>
</dbReference>
<evidence type="ECO:0008006" key="4">
    <source>
        <dbReference type="Google" id="ProtNLM"/>
    </source>
</evidence>
<dbReference type="AlphaFoldDB" id="A0AB39CM58"/>
<evidence type="ECO:0000256" key="2">
    <source>
        <dbReference type="SAM" id="Phobius"/>
    </source>
</evidence>
<accession>A0AB39CM58</accession>
<dbReference type="RefSeq" id="WP_368643991.1">
    <property type="nucleotide sequence ID" value="NZ_CP158252.1"/>
</dbReference>
<protein>
    <recommendedName>
        <fullName evidence="4">RDD family protein</fullName>
    </recommendedName>
</protein>
<evidence type="ECO:0000256" key="1">
    <source>
        <dbReference type="SAM" id="MobiDB-lite"/>
    </source>
</evidence>
<feature type="transmembrane region" description="Helical" evidence="2">
    <location>
        <begin position="85"/>
        <end position="108"/>
    </location>
</feature>
<gene>
    <name evidence="3" type="ORF">ABRY99_06240</name>
</gene>
<reference evidence="3" key="1">
    <citation type="submission" date="2024-05" db="EMBL/GenBank/DDBJ databases">
        <authorList>
            <person name="Luo Y.-C."/>
            <person name="Nicholds J."/>
            <person name="Mortimer T."/>
            <person name="Maboni G."/>
        </authorList>
    </citation>
    <scope>NUCLEOTIDE SEQUENCE</scope>
    <source>
        <strain evidence="3">153920</strain>
    </source>
</reference>
<organism evidence="3">
    <name type="scientific">Castellaniella ginsengisoli</name>
    <dbReference type="NCBI Taxonomy" id="546114"/>
    <lineage>
        <taxon>Bacteria</taxon>
        <taxon>Pseudomonadati</taxon>
        <taxon>Pseudomonadota</taxon>
        <taxon>Betaproteobacteria</taxon>
        <taxon>Burkholderiales</taxon>
        <taxon>Alcaligenaceae</taxon>
        <taxon>Castellaniella</taxon>
    </lineage>
</organism>
<sequence>MAGSMTWNATWAWAGAGAAGRGGPARNTARAARMDAPGVLQGPWVAGGAWGGRPAGRTARRGRGASPAITAHRPRTGLRIGWRRLAALAGDVLMVLTWAAMVPGMMWLGAAAGF</sequence>